<organism evidence="1 2">
    <name type="scientific">Phytophthora aleatoria</name>
    <dbReference type="NCBI Taxonomy" id="2496075"/>
    <lineage>
        <taxon>Eukaryota</taxon>
        <taxon>Sar</taxon>
        <taxon>Stramenopiles</taxon>
        <taxon>Oomycota</taxon>
        <taxon>Peronosporomycetes</taxon>
        <taxon>Peronosporales</taxon>
        <taxon>Peronosporaceae</taxon>
        <taxon>Phytophthora</taxon>
    </lineage>
</organism>
<keyword evidence="2" id="KW-1185">Reference proteome</keyword>
<dbReference type="AlphaFoldDB" id="A0A8J5IT93"/>
<dbReference type="Proteomes" id="UP000709295">
    <property type="component" value="Unassembled WGS sequence"/>
</dbReference>
<evidence type="ECO:0000313" key="1">
    <source>
        <dbReference type="EMBL" id="KAG6966439.1"/>
    </source>
</evidence>
<evidence type="ECO:0008006" key="3">
    <source>
        <dbReference type="Google" id="ProtNLM"/>
    </source>
</evidence>
<evidence type="ECO:0000313" key="2">
    <source>
        <dbReference type="Proteomes" id="UP000709295"/>
    </source>
</evidence>
<dbReference type="EMBL" id="JAENGY010000304">
    <property type="protein sequence ID" value="KAG6966439.1"/>
    <property type="molecule type" value="Genomic_DNA"/>
</dbReference>
<protein>
    <recommendedName>
        <fullName evidence="3">EF-hand domain-containing protein</fullName>
    </recommendedName>
</protein>
<comment type="caution">
    <text evidence="1">The sequence shown here is derived from an EMBL/GenBank/DDBJ whole genome shotgun (WGS) entry which is preliminary data.</text>
</comment>
<reference evidence="1" key="1">
    <citation type="submission" date="2021-01" db="EMBL/GenBank/DDBJ databases">
        <title>Phytophthora aleatoria, a newly-described species from Pinus radiata is distinct from Phytophthora cactorum isolates based on comparative genomics.</title>
        <authorList>
            <person name="Mcdougal R."/>
            <person name="Panda P."/>
            <person name="Williams N."/>
            <person name="Studholme D.J."/>
        </authorList>
    </citation>
    <scope>NUCLEOTIDE SEQUENCE</scope>
    <source>
        <strain evidence="1">NZFS 4037</strain>
    </source>
</reference>
<sequence>MGSSLPCSYNARCTAWMKSTASTDYSPLSAPDGVEHEVLELRAEFATKLLESLDKRGATIEDLHVEKDLEAQDSKKTGFIEVDSLCSVLLSFGHDIPRFQFNSIAELLFELDGAKVEYVHLIKLLTLVRTELLPRSSFSFELNEAVPSDPFASLRQLPLLAQSSAASDLG</sequence>
<name>A0A8J5IT93_9STRA</name>
<proteinExistence type="predicted"/>
<gene>
    <name evidence="1" type="ORF">JG688_00006774</name>
</gene>
<accession>A0A8J5IT93</accession>